<comment type="caution">
    <text evidence="4">The sequence shown here is derived from an EMBL/GenBank/DDBJ whole genome shotgun (WGS) entry which is preliminary data.</text>
</comment>
<dbReference type="AlphaFoldDB" id="A0A3E1K634"/>
<dbReference type="PANTHER" id="PTHR13774">
    <property type="entry name" value="PHENAZINE BIOSYNTHESIS PROTEIN"/>
    <property type="match status" value="1"/>
</dbReference>
<dbReference type="PIRSF" id="PIRSF016184">
    <property type="entry name" value="PhzC_PhzF"/>
    <property type="match status" value="1"/>
</dbReference>
<evidence type="ECO:0000256" key="1">
    <source>
        <dbReference type="ARBA" id="ARBA00008270"/>
    </source>
</evidence>
<accession>A0A3E1K634</accession>
<dbReference type="GO" id="GO:0005737">
    <property type="term" value="C:cytoplasm"/>
    <property type="evidence" value="ECO:0007669"/>
    <property type="project" value="TreeGrafter"/>
</dbReference>
<dbReference type="GO" id="GO:0016853">
    <property type="term" value="F:isomerase activity"/>
    <property type="evidence" value="ECO:0007669"/>
    <property type="project" value="UniProtKB-KW"/>
</dbReference>
<dbReference type="OrthoDB" id="9788221at2"/>
<comment type="similarity">
    <text evidence="1">Belongs to the PhzF family.</text>
</comment>
<dbReference type="Gene3D" id="3.10.310.10">
    <property type="entry name" value="Diaminopimelate Epimerase, Chain A, domain 1"/>
    <property type="match status" value="2"/>
</dbReference>
<proteinExistence type="inferred from homology"/>
<protein>
    <submittedName>
        <fullName evidence="4">PhzF family phenazine biosynthesis protein</fullName>
    </submittedName>
</protein>
<evidence type="ECO:0000256" key="2">
    <source>
        <dbReference type="ARBA" id="ARBA00023235"/>
    </source>
</evidence>
<dbReference type="Proteomes" id="UP000260351">
    <property type="component" value="Unassembled WGS sequence"/>
</dbReference>
<name>A0A3E1K634_9GAMM</name>
<evidence type="ECO:0000313" key="5">
    <source>
        <dbReference type="Proteomes" id="UP000260351"/>
    </source>
</evidence>
<feature type="active site" evidence="3">
    <location>
        <position position="46"/>
    </location>
</feature>
<dbReference type="NCBIfam" id="TIGR00654">
    <property type="entry name" value="PhzF_family"/>
    <property type="match status" value="1"/>
</dbReference>
<dbReference type="Pfam" id="PF02567">
    <property type="entry name" value="PhzC-PhzF"/>
    <property type="match status" value="1"/>
</dbReference>
<dbReference type="InterPro" id="IPR003719">
    <property type="entry name" value="Phenazine_PhzF-like"/>
</dbReference>
<dbReference type="RefSeq" id="WP_116651508.1">
    <property type="nucleotide sequence ID" value="NZ_QUZK01000046.1"/>
</dbReference>
<dbReference type="SUPFAM" id="SSF54506">
    <property type="entry name" value="Diaminopimelate epimerase-like"/>
    <property type="match status" value="1"/>
</dbReference>
<dbReference type="PANTHER" id="PTHR13774:SF17">
    <property type="entry name" value="PHENAZINE BIOSYNTHESIS-LIKE DOMAIN-CONTAINING PROTEIN"/>
    <property type="match status" value="1"/>
</dbReference>
<evidence type="ECO:0000313" key="4">
    <source>
        <dbReference type="EMBL" id="RFF29482.1"/>
    </source>
</evidence>
<keyword evidence="2" id="KW-0413">Isomerase</keyword>
<sequence>MKLRLFQVDAFAEKVFEGNPAAVVPLDEWLDDAVLLAIASENNLSETAFFVPEGSGYSLRWFTPEAEVDLCGHATLATAHVLFEHLGYGGDEVVFDSRSGELKVRRCDAGLELDFPAAASREIGIPSDMAEALGAKPRQVFEGGDCMVVFGSEAEIRSLSPDFRALARMPGRGVIATAPGDEVDFVSRCFYPRLRVDEDPVTGSAHCQMVPYWAERLGRDELLARQVSARGGTVRCRLAGERVKLAGPAVDFLVGTIRL</sequence>
<gene>
    <name evidence="4" type="ORF">DZC52_12615</name>
</gene>
<reference evidence="4 5" key="1">
    <citation type="submission" date="2018-08" db="EMBL/GenBank/DDBJ databases">
        <title>Wenzhouxiangella salilacus sp. nov., a novel bacterium isolated from a saline lake in Xinjiang Province, China.</title>
        <authorList>
            <person name="Han S."/>
        </authorList>
    </citation>
    <scope>NUCLEOTIDE SEQUENCE [LARGE SCALE GENOMIC DNA]</scope>
    <source>
        <strain evidence="4 5">XDB06</strain>
    </source>
</reference>
<organism evidence="4 5">
    <name type="scientific">Wenzhouxiangella sediminis</name>
    <dbReference type="NCBI Taxonomy" id="1792836"/>
    <lineage>
        <taxon>Bacteria</taxon>
        <taxon>Pseudomonadati</taxon>
        <taxon>Pseudomonadota</taxon>
        <taxon>Gammaproteobacteria</taxon>
        <taxon>Chromatiales</taxon>
        <taxon>Wenzhouxiangellaceae</taxon>
        <taxon>Wenzhouxiangella</taxon>
    </lineage>
</organism>
<evidence type="ECO:0000256" key="3">
    <source>
        <dbReference type="PIRSR" id="PIRSR016184-1"/>
    </source>
</evidence>
<dbReference type="EMBL" id="QUZK01000046">
    <property type="protein sequence ID" value="RFF29482.1"/>
    <property type="molecule type" value="Genomic_DNA"/>
</dbReference>
<keyword evidence="5" id="KW-1185">Reference proteome</keyword>